<gene>
    <name evidence="2" type="ORF">SOO65_02755</name>
</gene>
<keyword evidence="1" id="KW-0732">Signal</keyword>
<dbReference type="KEGG" id="psti:SOO65_02755"/>
<proteinExistence type="predicted"/>
<dbReference type="AlphaFoldDB" id="A0AAX4HRF1"/>
<organism evidence="2 3">
    <name type="scientific">Peredibacter starrii</name>
    <dbReference type="NCBI Taxonomy" id="28202"/>
    <lineage>
        <taxon>Bacteria</taxon>
        <taxon>Pseudomonadati</taxon>
        <taxon>Bdellovibrionota</taxon>
        <taxon>Bacteriovoracia</taxon>
        <taxon>Bacteriovoracales</taxon>
        <taxon>Bacteriovoracaceae</taxon>
        <taxon>Peredibacter</taxon>
    </lineage>
</organism>
<dbReference type="EMBL" id="CP139487">
    <property type="protein sequence ID" value="WPU65656.1"/>
    <property type="molecule type" value="Genomic_DNA"/>
</dbReference>
<name>A0AAX4HRF1_9BACT</name>
<evidence type="ECO:0000313" key="2">
    <source>
        <dbReference type="EMBL" id="WPU65656.1"/>
    </source>
</evidence>
<feature type="signal peptide" evidence="1">
    <location>
        <begin position="1"/>
        <end position="18"/>
    </location>
</feature>
<protein>
    <submittedName>
        <fullName evidence="2">Uncharacterized protein</fullName>
    </submittedName>
</protein>
<evidence type="ECO:0000256" key="1">
    <source>
        <dbReference type="SAM" id="SignalP"/>
    </source>
</evidence>
<feature type="chain" id="PRO_5043455593" evidence="1">
    <location>
        <begin position="19"/>
        <end position="297"/>
    </location>
</feature>
<dbReference type="RefSeq" id="WP_321396557.1">
    <property type="nucleotide sequence ID" value="NZ_CP139487.1"/>
</dbReference>
<reference evidence="2 3" key="1">
    <citation type="submission" date="2023-11" db="EMBL/GenBank/DDBJ databases">
        <title>Peredibacter starrii A3.12.</title>
        <authorList>
            <person name="Mitchell R.J."/>
        </authorList>
    </citation>
    <scope>NUCLEOTIDE SEQUENCE [LARGE SCALE GENOMIC DNA]</scope>
    <source>
        <strain evidence="2 3">A3.12</strain>
    </source>
</reference>
<evidence type="ECO:0000313" key="3">
    <source>
        <dbReference type="Proteomes" id="UP001324634"/>
    </source>
</evidence>
<dbReference type="Proteomes" id="UP001324634">
    <property type="component" value="Chromosome"/>
</dbReference>
<sequence length="297" mass="34005">MKKFITLSLALFSLSLFAQEVNVRVVNPIKNQITDLGIGSRVQLDFKTYREQKPAIFLGRMVTQDGKTAEFLFLDEQKTRITMIDPQNVSGFRKNTFQAIISPIDQQGSTCTAYGVLHFWGQMYEVGWKGTPELMSVMESDRRRMQLLEETIDIYYIQNKTNITSLMKMHGKRFGFNCRNNPFNNSRQAADFLFQKTSEGKPVLIDFNIGSDMVASTYEVTDYETPVSRDPRLWLPRKVGQRATSGHVIVAAGAFISKGRRKLLVLDSNWTEPRVWDLDRYLGSKVAIKEMGFHTCN</sequence>
<accession>A0AAX4HRF1</accession>
<keyword evidence="3" id="KW-1185">Reference proteome</keyword>